<evidence type="ECO:0000256" key="1">
    <source>
        <dbReference type="SAM" id="MobiDB-lite"/>
    </source>
</evidence>
<name>A0A0C3P8K8_PISTI</name>
<dbReference type="AlphaFoldDB" id="A0A0C3P8K8"/>
<protein>
    <submittedName>
        <fullName evidence="2">Uncharacterized protein</fullName>
    </submittedName>
</protein>
<dbReference type="EMBL" id="KN831974">
    <property type="protein sequence ID" value="KIO03809.1"/>
    <property type="molecule type" value="Genomic_DNA"/>
</dbReference>
<reference evidence="2 3" key="1">
    <citation type="submission" date="2014-04" db="EMBL/GenBank/DDBJ databases">
        <authorList>
            <consortium name="DOE Joint Genome Institute"/>
            <person name="Kuo A."/>
            <person name="Kohler A."/>
            <person name="Costa M.D."/>
            <person name="Nagy L.G."/>
            <person name="Floudas D."/>
            <person name="Copeland A."/>
            <person name="Barry K.W."/>
            <person name="Cichocki N."/>
            <person name="Veneault-Fourrey C."/>
            <person name="LaButti K."/>
            <person name="Lindquist E.A."/>
            <person name="Lipzen A."/>
            <person name="Lundell T."/>
            <person name="Morin E."/>
            <person name="Murat C."/>
            <person name="Sun H."/>
            <person name="Tunlid A."/>
            <person name="Henrissat B."/>
            <person name="Grigoriev I.V."/>
            <person name="Hibbett D.S."/>
            <person name="Martin F."/>
            <person name="Nordberg H.P."/>
            <person name="Cantor M.N."/>
            <person name="Hua S.X."/>
        </authorList>
    </citation>
    <scope>NUCLEOTIDE SEQUENCE [LARGE SCALE GENOMIC DNA]</scope>
    <source>
        <strain evidence="2 3">Marx 270</strain>
    </source>
</reference>
<dbReference type="Proteomes" id="UP000054217">
    <property type="component" value="Unassembled WGS sequence"/>
</dbReference>
<accession>A0A0C3P8K8</accession>
<feature type="compositionally biased region" description="Basic residues" evidence="1">
    <location>
        <begin position="337"/>
        <end position="350"/>
    </location>
</feature>
<feature type="compositionally biased region" description="Basic residues" evidence="1">
    <location>
        <begin position="315"/>
        <end position="325"/>
    </location>
</feature>
<reference evidence="3" key="2">
    <citation type="submission" date="2015-01" db="EMBL/GenBank/DDBJ databases">
        <title>Evolutionary Origins and Diversification of the Mycorrhizal Mutualists.</title>
        <authorList>
            <consortium name="DOE Joint Genome Institute"/>
            <consortium name="Mycorrhizal Genomics Consortium"/>
            <person name="Kohler A."/>
            <person name="Kuo A."/>
            <person name="Nagy L.G."/>
            <person name="Floudas D."/>
            <person name="Copeland A."/>
            <person name="Barry K.W."/>
            <person name="Cichocki N."/>
            <person name="Veneault-Fourrey C."/>
            <person name="LaButti K."/>
            <person name="Lindquist E.A."/>
            <person name="Lipzen A."/>
            <person name="Lundell T."/>
            <person name="Morin E."/>
            <person name="Murat C."/>
            <person name="Riley R."/>
            <person name="Ohm R."/>
            <person name="Sun H."/>
            <person name="Tunlid A."/>
            <person name="Henrissat B."/>
            <person name="Grigoriev I.V."/>
            <person name="Hibbett D.S."/>
            <person name="Martin F."/>
        </authorList>
    </citation>
    <scope>NUCLEOTIDE SEQUENCE [LARGE SCALE GENOMIC DNA]</scope>
    <source>
        <strain evidence="3">Marx 270</strain>
    </source>
</reference>
<organism evidence="2 3">
    <name type="scientific">Pisolithus tinctorius Marx 270</name>
    <dbReference type="NCBI Taxonomy" id="870435"/>
    <lineage>
        <taxon>Eukaryota</taxon>
        <taxon>Fungi</taxon>
        <taxon>Dikarya</taxon>
        <taxon>Basidiomycota</taxon>
        <taxon>Agaricomycotina</taxon>
        <taxon>Agaricomycetes</taxon>
        <taxon>Agaricomycetidae</taxon>
        <taxon>Boletales</taxon>
        <taxon>Sclerodermatineae</taxon>
        <taxon>Pisolithaceae</taxon>
        <taxon>Pisolithus</taxon>
    </lineage>
</organism>
<dbReference type="InParanoid" id="A0A0C3P8K8"/>
<proteinExistence type="predicted"/>
<evidence type="ECO:0000313" key="3">
    <source>
        <dbReference type="Proteomes" id="UP000054217"/>
    </source>
</evidence>
<sequence>MTSSSITGSSGSQKQCSQVATVADAMQEIKGFMTNMQETSDMALSKALATLKPASKSCDLDEAPDISIFRHQEWPIVFIVCIRIYIATKREIITNQLNHLWMDKIAQRIPNFLHSCKPPTIQFSKQARTTLPNLGEAVVEGHKKYLLELLDAVIKEKEKEEHQLQASLNMVAIVNHLYETIALVYDDLKSSSLIPHDTKRLLNEAMDEDAEPDLIPAPHIQAIYNSLIHKLPNLVARVIVLARARIITEEIKRKKKKELKDVAAATAGEFIPDKSSIAKMVAAQVKQQLNAKGPKPGKGAKGGKKRKGASGESKAKKKKSSKKNSNKQLKASDSKKAKSKKSKNAKHSKGKGKEKSS</sequence>
<gene>
    <name evidence="2" type="ORF">M404DRAFT_26775</name>
</gene>
<evidence type="ECO:0000313" key="2">
    <source>
        <dbReference type="EMBL" id="KIO03809.1"/>
    </source>
</evidence>
<dbReference type="HOGENOM" id="CLU_776392_0_0_1"/>
<dbReference type="OrthoDB" id="2691022at2759"/>
<feature type="region of interest" description="Disordered" evidence="1">
    <location>
        <begin position="288"/>
        <end position="357"/>
    </location>
</feature>
<keyword evidence="3" id="KW-1185">Reference proteome</keyword>